<dbReference type="Pfam" id="PF05133">
    <property type="entry name" value="SPP1_portal"/>
    <property type="match status" value="1"/>
</dbReference>
<name>A0A2T0PPL0_9ACTN</name>
<accession>A0A2T0PPL0</accession>
<comment type="caution">
    <text evidence="1">The sequence shown here is derived from an EMBL/GenBank/DDBJ whole genome shotgun (WGS) entry which is preliminary data.</text>
</comment>
<sequence length="516" mass="55919">MADEAEPAAPGGQMSTEAAAALEVMGRLAAELRNRQPVIARRLDYFRGAHPLHFASEEFAGYFGSRFAGFSDNWCAPVVSSPAERMNVLGIRLGSEQRPDAELARVWRVNGAERGSSEAFAVLLAAARSFALVWGNPDDESTPRITWERPDQAIVGYDAETGQARAGLKLWRDEWEGHEFATLYTPEYLWKWQRKGAGAYVHQEPSAAVLPSGGWEPRHPAGDDAWPLPNPMGAVPLVELRNQTLLDDAPISDIDGVIAMQDATNLVWAYLMNGLDYATLPQRVVTGADMPKIPILDATGQQVGERPLDLDTLVRERILWVPDPNASTSEWSAARLDVFSAVIERAVEHIAAQSRTPPHYLIGRVANLAAEALTAAETGLVSKTNERIVYADPSIREIYALTAQAAGDEDRAAAARAGTVMWADTQFRALSQKVDALLKLRQMGFPFAWLAEQYGLEPPEVERVLAMREAEARLDPIGAISAEIGRTQPAAGAGTLPLPFGVDPFADEGAGGVGAP</sequence>
<keyword evidence="2" id="KW-1185">Reference proteome</keyword>
<reference evidence="1 2" key="1">
    <citation type="submission" date="2018-03" db="EMBL/GenBank/DDBJ databases">
        <title>Genomic Encyclopedia of Archaeal and Bacterial Type Strains, Phase II (KMG-II): from individual species to whole genera.</title>
        <authorList>
            <person name="Goeker M."/>
        </authorList>
    </citation>
    <scope>NUCLEOTIDE SEQUENCE [LARGE SCALE GENOMIC DNA]</scope>
    <source>
        <strain evidence="1 2">DSM 45601</strain>
    </source>
</reference>
<dbReference type="EMBL" id="PVZC01000016">
    <property type="protein sequence ID" value="PRX90833.1"/>
    <property type="molecule type" value="Genomic_DNA"/>
</dbReference>
<dbReference type="InterPro" id="IPR021145">
    <property type="entry name" value="Portal_protein_SPP1_Gp6-like"/>
</dbReference>
<gene>
    <name evidence="1" type="ORF">CLV72_11629</name>
</gene>
<evidence type="ECO:0000313" key="2">
    <source>
        <dbReference type="Proteomes" id="UP000237846"/>
    </source>
</evidence>
<dbReference type="Proteomes" id="UP000237846">
    <property type="component" value="Unassembled WGS sequence"/>
</dbReference>
<organism evidence="1 2">
    <name type="scientific">Allonocardiopsis opalescens</name>
    <dbReference type="NCBI Taxonomy" id="1144618"/>
    <lineage>
        <taxon>Bacteria</taxon>
        <taxon>Bacillati</taxon>
        <taxon>Actinomycetota</taxon>
        <taxon>Actinomycetes</taxon>
        <taxon>Streptosporangiales</taxon>
        <taxon>Allonocardiopsis</taxon>
    </lineage>
</organism>
<evidence type="ECO:0000313" key="1">
    <source>
        <dbReference type="EMBL" id="PRX90833.1"/>
    </source>
</evidence>
<dbReference type="RefSeq" id="WP_106253782.1">
    <property type="nucleotide sequence ID" value="NZ_PVZC01000016.1"/>
</dbReference>
<proteinExistence type="predicted"/>
<dbReference type="AlphaFoldDB" id="A0A2T0PPL0"/>
<protein>
    <submittedName>
        <fullName evidence="1">SPP1 Gp6-like portal protein</fullName>
    </submittedName>
</protein>
<dbReference type="OrthoDB" id="1780383at2"/>